<proteinExistence type="predicted"/>
<protein>
    <submittedName>
        <fullName evidence="2">Uncharacterized protein</fullName>
    </submittedName>
</protein>
<dbReference type="Proteomes" id="UP000288805">
    <property type="component" value="Unassembled WGS sequence"/>
</dbReference>
<dbReference type="AlphaFoldDB" id="A0A438EKX6"/>
<dbReference type="EMBL" id="QGNW01001255">
    <property type="protein sequence ID" value="RVW48381.1"/>
    <property type="molecule type" value="Genomic_DNA"/>
</dbReference>
<evidence type="ECO:0000256" key="1">
    <source>
        <dbReference type="SAM" id="MobiDB-lite"/>
    </source>
</evidence>
<accession>A0A438EKX6</accession>
<gene>
    <name evidence="2" type="ORF">CK203_069519</name>
</gene>
<evidence type="ECO:0000313" key="3">
    <source>
        <dbReference type="Proteomes" id="UP000288805"/>
    </source>
</evidence>
<reference evidence="2 3" key="1">
    <citation type="journal article" date="2018" name="PLoS Genet.">
        <title>Population sequencing reveals clonal diversity and ancestral inbreeding in the grapevine cultivar Chardonnay.</title>
        <authorList>
            <person name="Roach M.J."/>
            <person name="Johnson D.L."/>
            <person name="Bohlmann J."/>
            <person name="van Vuuren H.J."/>
            <person name="Jones S.J."/>
            <person name="Pretorius I.S."/>
            <person name="Schmidt S.A."/>
            <person name="Borneman A.R."/>
        </authorList>
    </citation>
    <scope>NUCLEOTIDE SEQUENCE [LARGE SCALE GENOMIC DNA]</scope>
    <source>
        <strain evidence="3">cv. Chardonnay</strain>
        <tissue evidence="2">Leaf</tissue>
    </source>
</reference>
<comment type="caution">
    <text evidence="2">The sequence shown here is derived from an EMBL/GenBank/DDBJ whole genome shotgun (WGS) entry which is preliminary data.</text>
</comment>
<name>A0A438EKX6_VITVI</name>
<evidence type="ECO:0000313" key="2">
    <source>
        <dbReference type="EMBL" id="RVW48381.1"/>
    </source>
</evidence>
<feature type="compositionally biased region" description="Basic and acidic residues" evidence="1">
    <location>
        <begin position="9"/>
        <end position="31"/>
    </location>
</feature>
<sequence>MLCSRDKKRKAEQELGEKHLDGPEQRVDRTTSLHHAMGHQVE</sequence>
<feature type="region of interest" description="Disordered" evidence="1">
    <location>
        <begin position="1"/>
        <end position="42"/>
    </location>
</feature>
<organism evidence="2 3">
    <name type="scientific">Vitis vinifera</name>
    <name type="common">Grape</name>
    <dbReference type="NCBI Taxonomy" id="29760"/>
    <lineage>
        <taxon>Eukaryota</taxon>
        <taxon>Viridiplantae</taxon>
        <taxon>Streptophyta</taxon>
        <taxon>Embryophyta</taxon>
        <taxon>Tracheophyta</taxon>
        <taxon>Spermatophyta</taxon>
        <taxon>Magnoliopsida</taxon>
        <taxon>eudicotyledons</taxon>
        <taxon>Gunneridae</taxon>
        <taxon>Pentapetalae</taxon>
        <taxon>rosids</taxon>
        <taxon>Vitales</taxon>
        <taxon>Vitaceae</taxon>
        <taxon>Viteae</taxon>
        <taxon>Vitis</taxon>
    </lineage>
</organism>